<organism evidence="3 4">
    <name type="scientific">Pristionchus entomophagus</name>
    <dbReference type="NCBI Taxonomy" id="358040"/>
    <lineage>
        <taxon>Eukaryota</taxon>
        <taxon>Metazoa</taxon>
        <taxon>Ecdysozoa</taxon>
        <taxon>Nematoda</taxon>
        <taxon>Chromadorea</taxon>
        <taxon>Rhabditida</taxon>
        <taxon>Rhabditina</taxon>
        <taxon>Diplogasteromorpha</taxon>
        <taxon>Diplogasteroidea</taxon>
        <taxon>Neodiplogasteridae</taxon>
        <taxon>Pristionchus</taxon>
    </lineage>
</organism>
<evidence type="ECO:0000256" key="1">
    <source>
        <dbReference type="SAM" id="MobiDB-lite"/>
    </source>
</evidence>
<reference evidence="3" key="1">
    <citation type="submission" date="2023-10" db="EMBL/GenBank/DDBJ databases">
        <title>Genome assembly of Pristionchus species.</title>
        <authorList>
            <person name="Yoshida K."/>
            <person name="Sommer R.J."/>
        </authorList>
    </citation>
    <scope>NUCLEOTIDE SEQUENCE</scope>
    <source>
        <strain evidence="3">RS0144</strain>
    </source>
</reference>
<feature type="non-terminal residue" evidence="3">
    <location>
        <position position="388"/>
    </location>
</feature>
<name>A0AAV5U1T9_9BILA</name>
<keyword evidence="4" id="KW-1185">Reference proteome</keyword>
<keyword evidence="2" id="KW-0732">Signal</keyword>
<dbReference type="Proteomes" id="UP001432027">
    <property type="component" value="Unassembled WGS sequence"/>
</dbReference>
<feature type="signal peptide" evidence="2">
    <location>
        <begin position="1"/>
        <end position="27"/>
    </location>
</feature>
<evidence type="ECO:0000256" key="2">
    <source>
        <dbReference type="SAM" id="SignalP"/>
    </source>
</evidence>
<proteinExistence type="predicted"/>
<dbReference type="EMBL" id="BTSX01000005">
    <property type="protein sequence ID" value="GMT00784.1"/>
    <property type="molecule type" value="Genomic_DNA"/>
</dbReference>
<accession>A0AAV5U1T9</accession>
<dbReference type="PANTHER" id="PTHR37433">
    <property type="entry name" value="PROTEIN CBG25136-RELATED"/>
    <property type="match status" value="1"/>
</dbReference>
<protein>
    <submittedName>
        <fullName evidence="3">Uncharacterized protein</fullName>
    </submittedName>
</protein>
<feature type="compositionally biased region" description="Acidic residues" evidence="1">
    <location>
        <begin position="330"/>
        <end position="345"/>
    </location>
</feature>
<feature type="non-terminal residue" evidence="3">
    <location>
        <position position="1"/>
    </location>
</feature>
<comment type="caution">
    <text evidence="3">The sequence shown here is derived from an EMBL/GenBank/DDBJ whole genome shotgun (WGS) entry which is preliminary data.</text>
</comment>
<feature type="chain" id="PRO_5043540280" evidence="2">
    <location>
        <begin position="28"/>
        <end position="388"/>
    </location>
</feature>
<sequence length="388" mass="43260">RSEWRMSPSRRFLSISILISLIPSSIGLTCHSCEGVNCKEGECQGDYCVSSYYNPKWGGQSLLSKRTLVKGCFNGTMLANNINSHCIFNTDTQSNEMCICNSEMCTSKKQKMGKVEREKVTCKCSKEAKGCDKGKCTGDLCTWTKSINGKSKPIMGCMDYSLPVLERRAIDSCMLPPMVGSMHFHSVQGTDPNLLLSTESCICSTPMCNTFKPFKLSEKEEKATDTQQCVAYVKGVVKGKEYKTKTNKCYGEFCYQMKVRAQELGQISSYNATGCITFNPKSEMDPLFGTGGKVGEEDCADFTGQNLKLRSCYKTNDEEGMKRLEASIVEGEDDEMENEDEEEVDVKDTAKGKNGKANGKKEEKMEEEEEDGEENGEEKGEKEEEEKE</sequence>
<dbReference type="PANTHER" id="PTHR37433:SF5">
    <property type="entry name" value="DUF753 DOMAIN-CONTAINING PROTEIN-RELATED"/>
    <property type="match status" value="1"/>
</dbReference>
<dbReference type="AlphaFoldDB" id="A0AAV5U1T9"/>
<gene>
    <name evidence="3" type="ORF">PENTCL1PPCAC_22958</name>
</gene>
<evidence type="ECO:0000313" key="4">
    <source>
        <dbReference type="Proteomes" id="UP001432027"/>
    </source>
</evidence>
<evidence type="ECO:0000313" key="3">
    <source>
        <dbReference type="EMBL" id="GMT00784.1"/>
    </source>
</evidence>
<feature type="region of interest" description="Disordered" evidence="1">
    <location>
        <begin position="328"/>
        <end position="388"/>
    </location>
</feature>
<feature type="compositionally biased region" description="Acidic residues" evidence="1">
    <location>
        <begin position="365"/>
        <end position="376"/>
    </location>
</feature>